<comment type="catalytic activity">
    <reaction evidence="26">
        <text>L-homoserine + NADP(+) = L-aspartate 4-semialdehyde + NADPH + H(+)</text>
        <dbReference type="Rhea" id="RHEA:15761"/>
        <dbReference type="ChEBI" id="CHEBI:15378"/>
        <dbReference type="ChEBI" id="CHEBI:57476"/>
        <dbReference type="ChEBI" id="CHEBI:57783"/>
        <dbReference type="ChEBI" id="CHEBI:58349"/>
        <dbReference type="ChEBI" id="CHEBI:537519"/>
        <dbReference type="EC" id="1.1.1.3"/>
    </reaction>
    <physiologicalReaction direction="right-to-left" evidence="26">
        <dbReference type="Rhea" id="RHEA:15763"/>
    </physiologicalReaction>
</comment>
<comment type="subunit">
    <text evidence="9">Homotetramer.</text>
</comment>
<evidence type="ECO:0000256" key="13">
    <source>
        <dbReference type="ARBA" id="ARBA00022723"/>
    </source>
</evidence>
<dbReference type="Proteomes" id="UP001172083">
    <property type="component" value="Unassembled WGS sequence"/>
</dbReference>
<dbReference type="EC" id="2.7.2.4" evidence="28"/>
<dbReference type="SUPFAM" id="SSF55021">
    <property type="entry name" value="ACT-like"/>
    <property type="match status" value="2"/>
</dbReference>
<comment type="caution">
    <text evidence="28">The sequence shown here is derived from an EMBL/GenBank/DDBJ whole genome shotgun (WGS) entry which is preliminary data.</text>
</comment>
<evidence type="ECO:0000256" key="14">
    <source>
        <dbReference type="ARBA" id="ARBA00022741"/>
    </source>
</evidence>
<evidence type="ECO:0000256" key="10">
    <source>
        <dbReference type="ARBA" id="ARBA00022605"/>
    </source>
</evidence>
<keyword evidence="29" id="KW-1185">Reference proteome</keyword>
<comment type="catalytic activity">
    <reaction evidence="25">
        <text>L-aspartate + ATP = 4-phospho-L-aspartate + ADP</text>
        <dbReference type="Rhea" id="RHEA:23776"/>
        <dbReference type="ChEBI" id="CHEBI:29991"/>
        <dbReference type="ChEBI" id="CHEBI:30616"/>
        <dbReference type="ChEBI" id="CHEBI:57535"/>
        <dbReference type="ChEBI" id="CHEBI:456216"/>
        <dbReference type="EC" id="2.7.2.4"/>
    </reaction>
    <physiologicalReaction direction="left-to-right" evidence="25">
        <dbReference type="Rhea" id="RHEA:23777"/>
    </physiologicalReaction>
</comment>
<reference evidence="28" key="1">
    <citation type="submission" date="2023-06" db="EMBL/GenBank/DDBJ databases">
        <title>Genomic of Agaribacillus aureum.</title>
        <authorList>
            <person name="Wang G."/>
        </authorList>
    </citation>
    <scope>NUCLEOTIDE SEQUENCE</scope>
    <source>
        <strain evidence="28">BMA12</strain>
    </source>
</reference>
<keyword evidence="12" id="KW-0791">Threonine biosynthesis</keyword>
<accession>A0ABT8LAK8</accession>
<keyword evidence="21" id="KW-0457">Lysine biosynthesis</keyword>
<dbReference type="Pfam" id="PF03447">
    <property type="entry name" value="NAD_binding_3"/>
    <property type="match status" value="1"/>
</dbReference>
<evidence type="ECO:0000256" key="9">
    <source>
        <dbReference type="ARBA" id="ARBA00011881"/>
    </source>
</evidence>
<dbReference type="Pfam" id="PF22468">
    <property type="entry name" value="ACT_9"/>
    <property type="match status" value="2"/>
</dbReference>
<dbReference type="EC" id="1.1.1.3" evidence="28"/>
<evidence type="ECO:0000256" key="3">
    <source>
        <dbReference type="ARBA" id="ARBA00004986"/>
    </source>
</evidence>
<evidence type="ECO:0000256" key="18">
    <source>
        <dbReference type="ARBA" id="ARBA00023002"/>
    </source>
</evidence>
<dbReference type="InterPro" id="IPR011147">
    <property type="entry name" value="Bifunc_Aspkin/hSer_DH"/>
</dbReference>
<evidence type="ECO:0000256" key="4">
    <source>
        <dbReference type="ARBA" id="ARBA00005056"/>
    </source>
</evidence>
<evidence type="ECO:0000256" key="19">
    <source>
        <dbReference type="ARBA" id="ARBA00023027"/>
    </source>
</evidence>
<dbReference type="InterPro" id="IPR045865">
    <property type="entry name" value="ACT-like_dom_sf"/>
</dbReference>
<dbReference type="SUPFAM" id="SSF55347">
    <property type="entry name" value="Glyceraldehyde-3-phosphate dehydrogenase-like, C-terminal domain"/>
    <property type="match status" value="1"/>
</dbReference>
<evidence type="ECO:0000259" key="27">
    <source>
        <dbReference type="PROSITE" id="PS51671"/>
    </source>
</evidence>
<dbReference type="PANTHER" id="PTHR43070:SF5">
    <property type="entry name" value="HOMOSERINE DEHYDROGENASE"/>
    <property type="match status" value="1"/>
</dbReference>
<dbReference type="InterPro" id="IPR001342">
    <property type="entry name" value="HDH_cat"/>
</dbReference>
<dbReference type="Pfam" id="PF00742">
    <property type="entry name" value="Homoserine_dh"/>
    <property type="match status" value="1"/>
</dbReference>
<keyword evidence="20" id="KW-0915">Sodium</keyword>
<keyword evidence="18 28" id="KW-0560">Oxidoreductase</keyword>
<evidence type="ECO:0000256" key="16">
    <source>
        <dbReference type="ARBA" id="ARBA00022840"/>
    </source>
</evidence>
<dbReference type="PROSITE" id="PS00324">
    <property type="entry name" value="ASPARTOKINASE"/>
    <property type="match status" value="1"/>
</dbReference>
<comment type="similarity">
    <text evidence="7">In the C-terminal section; belongs to the homoserine dehydrogenase family.</text>
</comment>
<dbReference type="InterPro" id="IPR054352">
    <property type="entry name" value="ACT_Aspartokinase"/>
</dbReference>
<comment type="pathway">
    <text evidence="5">Amino-acid biosynthesis; L-methionine biosynthesis via de novo pathway; L-homoserine from L-aspartate: step 3/3.</text>
</comment>
<evidence type="ECO:0000256" key="12">
    <source>
        <dbReference type="ARBA" id="ARBA00022697"/>
    </source>
</evidence>
<evidence type="ECO:0000256" key="20">
    <source>
        <dbReference type="ARBA" id="ARBA00023053"/>
    </source>
</evidence>
<dbReference type="InterPro" id="IPR019811">
    <property type="entry name" value="HDH_CS"/>
</dbReference>
<evidence type="ECO:0000256" key="25">
    <source>
        <dbReference type="ARBA" id="ARBA00048561"/>
    </source>
</evidence>
<dbReference type="GO" id="GO:0004072">
    <property type="term" value="F:aspartate kinase activity"/>
    <property type="evidence" value="ECO:0007669"/>
    <property type="project" value="UniProtKB-EC"/>
</dbReference>
<evidence type="ECO:0000313" key="29">
    <source>
        <dbReference type="Proteomes" id="UP001172083"/>
    </source>
</evidence>
<evidence type="ECO:0000256" key="11">
    <source>
        <dbReference type="ARBA" id="ARBA00022679"/>
    </source>
</evidence>
<dbReference type="InterPro" id="IPR005106">
    <property type="entry name" value="Asp/hSer_DH_NAD-bd"/>
</dbReference>
<comment type="function">
    <text evidence="24">Bifunctional aspartate kinase and homoserine dehydrogenase that catalyzes the first and the third steps toward the synthesis of lysine, methionine and threonine from aspartate.</text>
</comment>
<dbReference type="SUPFAM" id="SSF53633">
    <property type="entry name" value="Carbamate kinase-like"/>
    <property type="match status" value="1"/>
</dbReference>
<gene>
    <name evidence="28" type="primary">thrA</name>
    <name evidence="28" type="ORF">QQ020_22130</name>
</gene>
<dbReference type="PANTHER" id="PTHR43070">
    <property type="match status" value="1"/>
</dbReference>
<evidence type="ECO:0000256" key="7">
    <source>
        <dbReference type="ARBA" id="ARBA00007952"/>
    </source>
</evidence>
<dbReference type="NCBIfam" id="TIGR00657">
    <property type="entry name" value="asp_kinases"/>
    <property type="match status" value="1"/>
</dbReference>
<dbReference type="RefSeq" id="WP_346760133.1">
    <property type="nucleotide sequence ID" value="NZ_JAUJEB010000005.1"/>
</dbReference>
<evidence type="ECO:0000256" key="26">
    <source>
        <dbReference type="ARBA" id="ARBA00048841"/>
    </source>
</evidence>
<comment type="similarity">
    <text evidence="8">In the N-terminal section; belongs to the aspartokinase family.</text>
</comment>
<protein>
    <submittedName>
        <fullName evidence="28">Bifunctional aspartate kinase/homoserine dehydrogenase I</fullName>
        <ecNumber evidence="28">1.1.1.3</ecNumber>
        <ecNumber evidence="28">2.7.2.4</ecNumber>
    </submittedName>
</protein>
<dbReference type="Gene3D" id="3.30.360.10">
    <property type="entry name" value="Dihydrodipicolinate Reductase, domain 2"/>
    <property type="match status" value="1"/>
</dbReference>
<evidence type="ECO:0000256" key="23">
    <source>
        <dbReference type="ARBA" id="ARBA00023268"/>
    </source>
</evidence>
<comment type="cofactor">
    <cofactor evidence="1">
        <name>a metal cation</name>
        <dbReference type="ChEBI" id="CHEBI:25213"/>
    </cofactor>
</comment>
<dbReference type="CDD" id="cd04921">
    <property type="entry name" value="ACT_AKi-HSDH-ThrA-like_1"/>
    <property type="match status" value="1"/>
</dbReference>
<dbReference type="InterPro" id="IPR018042">
    <property type="entry name" value="Aspartate_kinase_CS"/>
</dbReference>
<evidence type="ECO:0000256" key="15">
    <source>
        <dbReference type="ARBA" id="ARBA00022777"/>
    </source>
</evidence>
<keyword evidence="13" id="KW-0479">Metal-binding</keyword>
<comment type="pathway">
    <text evidence="6">Amino-acid biosynthesis; L-threonine biosynthesis; L-threonine from L-aspartate: step 1/5.</text>
</comment>
<feature type="domain" description="ACT" evidence="27">
    <location>
        <begin position="400"/>
        <end position="478"/>
    </location>
</feature>
<comment type="pathway">
    <text evidence="3">Amino-acid biosynthesis; L-methionine biosynthesis via de novo pathway; L-homoserine from L-aspartate: step 1/3.</text>
</comment>
<evidence type="ECO:0000256" key="5">
    <source>
        <dbReference type="ARBA" id="ARBA00005062"/>
    </source>
</evidence>
<dbReference type="InterPro" id="IPR001048">
    <property type="entry name" value="Asp/Glu/Uridylate_kinase"/>
</dbReference>
<organism evidence="28 29">
    <name type="scientific">Agaribacillus aureus</name>
    <dbReference type="NCBI Taxonomy" id="3051825"/>
    <lineage>
        <taxon>Bacteria</taxon>
        <taxon>Pseudomonadati</taxon>
        <taxon>Bacteroidota</taxon>
        <taxon>Cytophagia</taxon>
        <taxon>Cytophagales</taxon>
        <taxon>Splendidivirgaceae</taxon>
        <taxon>Agaribacillus</taxon>
    </lineage>
</organism>
<dbReference type="NCBIfam" id="NF006959">
    <property type="entry name" value="PRK09436.1"/>
    <property type="match status" value="1"/>
</dbReference>
<dbReference type="NCBIfam" id="NF007003">
    <property type="entry name" value="PRK09466.1"/>
    <property type="match status" value="1"/>
</dbReference>
<keyword evidence="10" id="KW-0028">Amino-acid biosynthesis</keyword>
<evidence type="ECO:0000256" key="21">
    <source>
        <dbReference type="ARBA" id="ARBA00023154"/>
    </source>
</evidence>
<dbReference type="PROSITE" id="PS01042">
    <property type="entry name" value="HOMOSER_DHGENASE"/>
    <property type="match status" value="1"/>
</dbReference>
<keyword evidence="15 28" id="KW-0418">Kinase</keyword>
<comment type="pathway">
    <text evidence="4">Amino-acid biosynthesis; L-threonine biosynthesis; L-threonine from L-aspartate: step 3/5.</text>
</comment>
<dbReference type="Gene3D" id="3.40.50.720">
    <property type="entry name" value="NAD(P)-binding Rossmann-like Domain"/>
    <property type="match status" value="1"/>
</dbReference>
<dbReference type="InterPro" id="IPR036393">
    <property type="entry name" value="AceGlu_kinase-like_sf"/>
</dbReference>
<dbReference type="Pfam" id="PF00696">
    <property type="entry name" value="AA_kinase"/>
    <property type="match status" value="1"/>
</dbReference>
<dbReference type="PIRSF" id="PIRSF000727">
    <property type="entry name" value="ThrA"/>
    <property type="match status" value="1"/>
</dbReference>
<dbReference type="InterPro" id="IPR001341">
    <property type="entry name" value="Asp_kinase"/>
</dbReference>
<dbReference type="SUPFAM" id="SSF51735">
    <property type="entry name" value="NAD(P)-binding Rossmann-fold domains"/>
    <property type="match status" value="1"/>
</dbReference>
<evidence type="ECO:0000256" key="17">
    <source>
        <dbReference type="ARBA" id="ARBA00022857"/>
    </source>
</evidence>
<dbReference type="Gene3D" id="3.40.1160.10">
    <property type="entry name" value="Acetylglutamate kinase-like"/>
    <property type="match status" value="1"/>
</dbReference>
<dbReference type="GO" id="GO:0004412">
    <property type="term" value="F:homoserine dehydrogenase activity"/>
    <property type="evidence" value="ECO:0007669"/>
    <property type="project" value="UniProtKB-EC"/>
</dbReference>
<name>A0ABT8LAK8_9BACT</name>
<keyword evidence="17" id="KW-0521">NADP</keyword>
<dbReference type="InterPro" id="IPR049638">
    <property type="entry name" value="AK-HD"/>
</dbReference>
<proteinExistence type="inferred from homology"/>
<keyword evidence="23" id="KW-0511">Multifunctional enzyme</keyword>
<comment type="pathway">
    <text evidence="2">Amino-acid biosynthesis; L-lysine biosynthesis via DAP pathway; (S)-tetrahydrodipicolinate from L-aspartate: step 1/4.</text>
</comment>
<dbReference type="PROSITE" id="PS51671">
    <property type="entry name" value="ACT"/>
    <property type="match status" value="1"/>
</dbReference>
<keyword evidence="14" id="KW-0547">Nucleotide-binding</keyword>
<sequence length="830" mass="90280">MKILKFGGTSVGSAESIRQVAKIIASYLDQGDEIAVVSSAMGGVTNLLSQASELAEANEDKYLNITRQIETIHADSIRQLLDTQSQSKSLANLKMTINELEEILHGVSLIKELSVRTLDLVLSFGERLSVPLLAAYFQQEKINAIPVDSRQLIFTNNDFGKARVDYSLTDKAITDYFQNISSIPIVTGFIASGENNETTTLGRGGSDFTAAILGAALNAEEIELWTDVDGVMTTDPRIVKNAFSLPYLSYIEAMEMSHFGARVIHPPSLQPAFNQKIPLRIRNTFNPAFPGTVIGSKPKTSGRLIKGLSSIKQVTLISLTGSGMVGIPGVSSRLFSALAAKDISVILITQASSEHSICFAIDPANAKGAKKVIKKEFEFEMERGRIDEPLIEQGKSIIAIIGENMRNTPGISGKLFSALGRNGINTSAIAQGSSEVNISVVIDEKNLSKSLNAVHQAFFISESKTLNIFMVGVGLIGGTLLEQIQAQSAYLLNERLLEINVIALSNTKKMIVDEAGIDLKDWKEALENATNSANLNSFVDKMIAMNLPNSIFVDNTSNLEITSLYQQILAASISVVTPNKLANSGKYRDYQLLQKEAFLHGVKFLYETNVGAGLPVINTMSDLKFSGDQILKIEGVLSGTLSYIFNNFTGDAAFSEVVMEAKNSGFTEPDPRDDLNGMDVARKILILARESGIEMEPEDVVVENILPKACLEAASIDLFFEELTKNNDHFESLKTQAEQSKKKLRFIATLEDGKATVKLTAVDQDHPFFSLSGSDNIIAFTTRRYYDRPLVIKGPGAGAEVTAAGVFSEIISISNYLYQGIKNILPNNHG</sequence>
<dbReference type="InterPro" id="IPR002912">
    <property type="entry name" value="ACT_dom"/>
</dbReference>
<evidence type="ECO:0000256" key="1">
    <source>
        <dbReference type="ARBA" id="ARBA00001920"/>
    </source>
</evidence>
<evidence type="ECO:0000256" key="22">
    <source>
        <dbReference type="ARBA" id="ARBA00023167"/>
    </source>
</evidence>
<keyword evidence="16" id="KW-0067">ATP-binding</keyword>
<keyword evidence="22" id="KW-0486">Methionine biosynthesis</keyword>
<dbReference type="Gene3D" id="3.30.2130.10">
    <property type="entry name" value="VC0802-like"/>
    <property type="match status" value="1"/>
</dbReference>
<evidence type="ECO:0000256" key="2">
    <source>
        <dbReference type="ARBA" id="ARBA00004766"/>
    </source>
</evidence>
<evidence type="ECO:0000256" key="8">
    <source>
        <dbReference type="ARBA" id="ARBA00010046"/>
    </source>
</evidence>
<dbReference type="EMBL" id="JAUJEB010000005">
    <property type="protein sequence ID" value="MDN5214794.1"/>
    <property type="molecule type" value="Genomic_DNA"/>
</dbReference>
<keyword evidence="11 28" id="KW-0808">Transferase</keyword>
<evidence type="ECO:0000313" key="28">
    <source>
        <dbReference type="EMBL" id="MDN5214794.1"/>
    </source>
</evidence>
<dbReference type="CDD" id="cd04243">
    <property type="entry name" value="AAK_AK-HSDH-like"/>
    <property type="match status" value="1"/>
</dbReference>
<evidence type="ECO:0000256" key="24">
    <source>
        <dbReference type="ARBA" id="ARBA00044938"/>
    </source>
</evidence>
<evidence type="ECO:0000256" key="6">
    <source>
        <dbReference type="ARBA" id="ARBA00005139"/>
    </source>
</evidence>
<dbReference type="InterPro" id="IPR036291">
    <property type="entry name" value="NAD(P)-bd_dom_sf"/>
</dbReference>
<keyword evidence="19" id="KW-0520">NAD</keyword>